<accession>A0A315VRZ1</accession>
<evidence type="ECO:0000256" key="2">
    <source>
        <dbReference type="ARBA" id="ARBA00006058"/>
    </source>
</evidence>
<gene>
    <name evidence="11" type="ORF">CCH79_00001628</name>
</gene>
<dbReference type="STRING" id="33528.ENSGAFP00000013634"/>
<keyword evidence="3 9" id="KW-0812">Transmembrane</keyword>
<evidence type="ECO:0000256" key="6">
    <source>
        <dbReference type="ARBA" id="ARBA00023180"/>
    </source>
</evidence>
<feature type="coiled-coil region" evidence="7">
    <location>
        <begin position="273"/>
        <end position="300"/>
    </location>
</feature>
<feature type="coiled-coil region" evidence="7">
    <location>
        <begin position="368"/>
        <end position="395"/>
    </location>
</feature>
<feature type="transmembrane region" description="Helical" evidence="9">
    <location>
        <begin position="780"/>
        <end position="800"/>
    </location>
</feature>
<dbReference type="Pfam" id="PF05478">
    <property type="entry name" value="Prominin"/>
    <property type="match status" value="1"/>
</dbReference>
<feature type="transmembrane region" description="Helical" evidence="9">
    <location>
        <begin position="110"/>
        <end position="140"/>
    </location>
</feature>
<dbReference type="GO" id="GO:0015485">
    <property type="term" value="F:cholesterol binding"/>
    <property type="evidence" value="ECO:0007669"/>
    <property type="project" value="TreeGrafter"/>
</dbReference>
<comment type="caution">
    <text evidence="11">The sequence shown here is derived from an EMBL/GenBank/DDBJ whole genome shotgun (WGS) entry which is preliminary data.</text>
</comment>
<evidence type="ECO:0008006" key="13">
    <source>
        <dbReference type="Google" id="ProtNLM"/>
    </source>
</evidence>
<dbReference type="InterPro" id="IPR008795">
    <property type="entry name" value="Prominin"/>
</dbReference>
<name>A0A315VRZ1_GAMAF</name>
<feature type="transmembrane region" description="Helical" evidence="9">
    <location>
        <begin position="161"/>
        <end position="182"/>
    </location>
</feature>
<evidence type="ECO:0000256" key="10">
    <source>
        <dbReference type="SAM" id="SignalP"/>
    </source>
</evidence>
<comment type="similarity">
    <text evidence="2">Belongs to the prominin family.</text>
</comment>
<keyword evidence="6" id="KW-0325">Glycoprotein</keyword>
<comment type="subcellular location">
    <subcellularLocation>
        <location evidence="1">Cell projection</location>
        <location evidence="1">Microvillus membrane</location>
        <topology evidence="1">Multi-pass membrane protein</topology>
    </subcellularLocation>
</comment>
<organism evidence="11 12">
    <name type="scientific">Gambusia affinis</name>
    <name type="common">Western mosquitofish</name>
    <name type="synonym">Heterandria affinis</name>
    <dbReference type="NCBI Taxonomy" id="33528"/>
    <lineage>
        <taxon>Eukaryota</taxon>
        <taxon>Metazoa</taxon>
        <taxon>Chordata</taxon>
        <taxon>Craniata</taxon>
        <taxon>Vertebrata</taxon>
        <taxon>Euteleostomi</taxon>
        <taxon>Actinopterygii</taxon>
        <taxon>Neopterygii</taxon>
        <taxon>Teleostei</taxon>
        <taxon>Neoteleostei</taxon>
        <taxon>Acanthomorphata</taxon>
        <taxon>Ovalentaria</taxon>
        <taxon>Atherinomorphae</taxon>
        <taxon>Cyprinodontiformes</taxon>
        <taxon>Poeciliidae</taxon>
        <taxon>Poeciliinae</taxon>
        <taxon>Gambusia</taxon>
    </lineage>
</organism>
<keyword evidence="12" id="KW-1185">Reference proteome</keyword>
<proteinExistence type="inferred from homology"/>
<evidence type="ECO:0000256" key="3">
    <source>
        <dbReference type="ARBA" id="ARBA00022692"/>
    </source>
</evidence>
<dbReference type="PANTHER" id="PTHR22730">
    <property type="entry name" value="PROMININ PROM PROTEIN"/>
    <property type="match status" value="1"/>
</dbReference>
<evidence type="ECO:0000256" key="4">
    <source>
        <dbReference type="ARBA" id="ARBA00022989"/>
    </source>
</evidence>
<dbReference type="Proteomes" id="UP000250572">
    <property type="component" value="Unassembled WGS sequence"/>
</dbReference>
<keyword evidence="10" id="KW-0732">Signal</keyword>
<evidence type="ECO:0000256" key="8">
    <source>
        <dbReference type="SAM" id="MobiDB-lite"/>
    </source>
</evidence>
<feature type="chain" id="PRO_5016269763" description="Prominin 2" evidence="10">
    <location>
        <begin position="29"/>
        <end position="1053"/>
    </location>
</feature>
<feature type="signal peptide" evidence="10">
    <location>
        <begin position="1"/>
        <end position="28"/>
    </location>
</feature>
<protein>
    <recommendedName>
        <fullName evidence="13">Prominin 2</fullName>
    </recommendedName>
</protein>
<feature type="region of interest" description="Disordered" evidence="8">
    <location>
        <begin position="999"/>
        <end position="1032"/>
    </location>
</feature>
<dbReference type="AlphaFoldDB" id="A0A315VRZ1"/>
<dbReference type="EMBL" id="NHOQ01001229">
    <property type="protein sequence ID" value="PWA26006.1"/>
    <property type="molecule type" value="Genomic_DNA"/>
</dbReference>
<dbReference type="GO" id="GO:0016324">
    <property type="term" value="C:apical plasma membrane"/>
    <property type="evidence" value="ECO:0007669"/>
    <property type="project" value="TreeGrafter"/>
</dbReference>
<keyword evidence="7" id="KW-0175">Coiled coil</keyword>
<reference evidence="11 12" key="1">
    <citation type="journal article" date="2018" name="G3 (Bethesda)">
        <title>A High-Quality Reference Genome for the Invasive Mosquitofish Gambusia affinis Using a Chicago Library.</title>
        <authorList>
            <person name="Hoffberg S.L."/>
            <person name="Troendle N.J."/>
            <person name="Glenn T.C."/>
            <person name="Mahmud O."/>
            <person name="Louha S."/>
            <person name="Chalopin D."/>
            <person name="Bennetzen J.L."/>
            <person name="Mauricio R."/>
        </authorList>
    </citation>
    <scope>NUCLEOTIDE SEQUENCE [LARGE SCALE GENOMIC DNA]</scope>
    <source>
        <strain evidence="11">NE01/NJP1002.9</strain>
        <tissue evidence="11">Muscle</tissue>
    </source>
</reference>
<feature type="transmembrane region" description="Helical" evidence="9">
    <location>
        <begin position="428"/>
        <end position="454"/>
    </location>
</feature>
<evidence type="ECO:0000256" key="1">
    <source>
        <dbReference type="ARBA" id="ARBA00004475"/>
    </source>
</evidence>
<feature type="transmembrane region" description="Helical" evidence="9">
    <location>
        <begin position="475"/>
        <end position="502"/>
    </location>
</feature>
<dbReference type="GO" id="GO:0031528">
    <property type="term" value="C:microvillus membrane"/>
    <property type="evidence" value="ECO:0007669"/>
    <property type="project" value="UniProtKB-SubCell"/>
</dbReference>
<evidence type="ECO:0000256" key="5">
    <source>
        <dbReference type="ARBA" id="ARBA00023136"/>
    </source>
</evidence>
<evidence type="ECO:0000313" key="11">
    <source>
        <dbReference type="EMBL" id="PWA26006.1"/>
    </source>
</evidence>
<evidence type="ECO:0000256" key="7">
    <source>
        <dbReference type="SAM" id="Coils"/>
    </source>
</evidence>
<evidence type="ECO:0000313" key="12">
    <source>
        <dbReference type="Proteomes" id="UP000250572"/>
    </source>
</evidence>
<dbReference type="PANTHER" id="PTHR22730:SF4">
    <property type="entry name" value="PROMININ-1-A-LIKE"/>
    <property type="match status" value="1"/>
</dbReference>
<dbReference type="GO" id="GO:0005929">
    <property type="term" value="C:cilium"/>
    <property type="evidence" value="ECO:0007669"/>
    <property type="project" value="TreeGrafter"/>
</dbReference>
<evidence type="ECO:0000256" key="9">
    <source>
        <dbReference type="SAM" id="Phobius"/>
    </source>
</evidence>
<keyword evidence="5 9" id="KW-0472">Membrane</keyword>
<keyword evidence="4 9" id="KW-1133">Transmembrane helix</keyword>
<dbReference type="GO" id="GO:0071914">
    <property type="term" value="C:prominosome"/>
    <property type="evidence" value="ECO:0007669"/>
    <property type="project" value="TreeGrafter"/>
</dbReference>
<dbReference type="GO" id="GO:0009986">
    <property type="term" value="C:cell surface"/>
    <property type="evidence" value="ECO:0007669"/>
    <property type="project" value="TreeGrafter"/>
</dbReference>
<sequence length="1053" mass="117144">MHLCENMWRWPYSGAVGTMLLLLGSISAQDVSAQLSCQAAEVAQNITQPQYNSILNTKADAASLVPFVQSFLYTVQPDPFPEGIFLEIIKDPQQVQSNKGLMTQILTYEVGFLVCIAIGILYIVLMPIIGFFVACCRCCGNCGGKMYQKQTSYINSLRRTLYFSVFAITIIIFAGNICMFRSNEDLKESMNQSPSDLNNTIGDMHTFLLSVPQQVENVVNESYRTVQEVTRNLDDIGRQLGKKIQQRFRGTLDPALQSVKRLHNETLNTSDQLDQMNSSLVQLQSSIDRTEANISVVRDQINRTLSNPGCKDCRQLTADVEKLRLDITISAPSLHEFQSAVDEVIKANLLSEISEVETFFDTIPEKVTNETEDLVKNSKEQLSNIKKQVLQISQDLHLSALDDASKTLNTVHSAVDTYLTGARRLEDIGWSVGVVLCCVILLVVVCNILGLILGPLGFSPKVDPTNRSSTSNYGGIFLMTSAGLSFLFSWLFMIIVLVLFLLGGNVYTLICRPWNNGQLLQFIDTPGLIPNFELGSALGLKSKINLSQVYRDCKQNHPLWTTFRLYELIDLGNVLNVSKYTAQVDKEFENTNITLSSANILSPELIKKLENISSKATDFNGTAITNQMNDILSINLNKTAEKLDNTSLKQPTAMKNELQNEALKLRLIQADIETTIFPQVINLKSSIRDLQSTSKKINGTVGEVLRKTQAAQDFLNTSTTQIVKTESRRFLNCQLDYFTAYTDWAKTMITQQLGRCGPVALAVDSIENVLCVNIVESLNAFWFSLGWCIVFFIPSIIFSMKLAKYYRRMSYSDVFENHIVMNHIAQAQMKIGISFLRLCVRRRSVCVGHGARPNGGLAGKSRRRVQWRLEDVGVPLAGLCLPLKNFSQQRLQLPHGQLAAGGVCKWRGGRRAAGNVFEHQVEDGGDSVVLRAQRPQQVQGALFAELLGHLGDPLPLALHHEDTQRLQDGIGPLADEQQLHFQVLPLLCVRVQAGQDPQGPPVEGNVVLPAFPASPAGETPRGRSQAESQRRRALLLLGQLQEPWQPARLKAND</sequence>